<name>A0A9P9EE43_9PLEO</name>
<dbReference type="OrthoDB" id="5230873at2759"/>
<evidence type="ECO:0000313" key="3">
    <source>
        <dbReference type="Proteomes" id="UP000700596"/>
    </source>
</evidence>
<keyword evidence="1" id="KW-0732">Signal</keyword>
<protein>
    <submittedName>
        <fullName evidence="2">Uncharacterized protein</fullName>
    </submittedName>
</protein>
<accession>A0A9P9EE43</accession>
<dbReference type="EMBL" id="JAGMWT010000002">
    <property type="protein sequence ID" value="KAH7135803.1"/>
    <property type="molecule type" value="Genomic_DNA"/>
</dbReference>
<evidence type="ECO:0000256" key="1">
    <source>
        <dbReference type="SAM" id="SignalP"/>
    </source>
</evidence>
<dbReference type="AlphaFoldDB" id="A0A9P9EE43"/>
<proteinExistence type="predicted"/>
<feature type="chain" id="PRO_5040216419" evidence="1">
    <location>
        <begin position="19"/>
        <end position="182"/>
    </location>
</feature>
<comment type="caution">
    <text evidence="2">The sequence shown here is derived from an EMBL/GenBank/DDBJ whole genome shotgun (WGS) entry which is preliminary data.</text>
</comment>
<sequence>MFFARYFLSLSLPFLALGAKRQSATDTFQLYAYGEGLGGLPVFNAGGDAYVGNPNSFNSSDAAEVIFNPTENAWVGTPNATATNGTAPNWSNVTFSVPGSSSGRVKFLDSNSSNSDYITAGFVFYGSTAMFTGNGELESLWYAEPQADGGAHALYWNTTSEGQIPVTLRRMAPSSPPPSTEV</sequence>
<reference evidence="2" key="1">
    <citation type="journal article" date="2021" name="Nat. Commun.">
        <title>Genetic determinants of endophytism in the Arabidopsis root mycobiome.</title>
        <authorList>
            <person name="Mesny F."/>
            <person name="Miyauchi S."/>
            <person name="Thiergart T."/>
            <person name="Pickel B."/>
            <person name="Atanasova L."/>
            <person name="Karlsson M."/>
            <person name="Huettel B."/>
            <person name="Barry K.W."/>
            <person name="Haridas S."/>
            <person name="Chen C."/>
            <person name="Bauer D."/>
            <person name="Andreopoulos W."/>
            <person name="Pangilinan J."/>
            <person name="LaButti K."/>
            <person name="Riley R."/>
            <person name="Lipzen A."/>
            <person name="Clum A."/>
            <person name="Drula E."/>
            <person name="Henrissat B."/>
            <person name="Kohler A."/>
            <person name="Grigoriev I.V."/>
            <person name="Martin F.M."/>
            <person name="Hacquard S."/>
        </authorList>
    </citation>
    <scope>NUCLEOTIDE SEQUENCE</scope>
    <source>
        <strain evidence="2">MPI-CAGE-CH-0243</strain>
    </source>
</reference>
<keyword evidence="3" id="KW-1185">Reference proteome</keyword>
<gene>
    <name evidence="2" type="ORF">B0J11DRAFT_611673</name>
</gene>
<dbReference type="Proteomes" id="UP000700596">
    <property type="component" value="Unassembled WGS sequence"/>
</dbReference>
<feature type="signal peptide" evidence="1">
    <location>
        <begin position="1"/>
        <end position="18"/>
    </location>
</feature>
<organism evidence="2 3">
    <name type="scientific">Dendryphion nanum</name>
    <dbReference type="NCBI Taxonomy" id="256645"/>
    <lineage>
        <taxon>Eukaryota</taxon>
        <taxon>Fungi</taxon>
        <taxon>Dikarya</taxon>
        <taxon>Ascomycota</taxon>
        <taxon>Pezizomycotina</taxon>
        <taxon>Dothideomycetes</taxon>
        <taxon>Pleosporomycetidae</taxon>
        <taxon>Pleosporales</taxon>
        <taxon>Torulaceae</taxon>
        <taxon>Dendryphion</taxon>
    </lineage>
</organism>
<evidence type="ECO:0000313" key="2">
    <source>
        <dbReference type="EMBL" id="KAH7135803.1"/>
    </source>
</evidence>